<dbReference type="InterPro" id="IPR023299">
    <property type="entry name" value="ATPase_P-typ_cyto_dom_N"/>
</dbReference>
<feature type="binding site" evidence="16">
    <location>
        <position position="425"/>
    </location>
    <ligand>
        <name>Mg(2+)</name>
        <dbReference type="ChEBI" id="CHEBI:18420"/>
    </ligand>
</feature>
<feature type="binding site" evidence="16">
    <location>
        <position position="886"/>
    </location>
    <ligand>
        <name>Mg(2+)</name>
        <dbReference type="ChEBI" id="CHEBI:18420"/>
    </ligand>
</feature>
<dbReference type="GO" id="GO:0000287">
    <property type="term" value="F:magnesium ion binding"/>
    <property type="evidence" value="ECO:0007669"/>
    <property type="project" value="UniProtKB-UniRule"/>
</dbReference>
<feature type="binding site" evidence="15">
    <location>
        <position position="575"/>
    </location>
    <ligand>
        <name>ATP</name>
        <dbReference type="ChEBI" id="CHEBI:30616"/>
    </ligand>
</feature>
<dbReference type="EMBL" id="CP002686">
    <property type="protein sequence ID" value="ANM65794.1"/>
    <property type="molecule type" value="Genomic_DNA"/>
</dbReference>
<evidence type="ECO:0000313" key="21">
    <source>
        <dbReference type="EMBL" id="ANM65794.1"/>
    </source>
</evidence>
<feature type="binding site" evidence="15">
    <location>
        <position position="677"/>
    </location>
    <ligand>
        <name>ATP</name>
        <dbReference type="ChEBI" id="CHEBI:30616"/>
    </ligand>
</feature>
<dbReference type="Pfam" id="PF13246">
    <property type="entry name" value="Cation_ATPase"/>
    <property type="match status" value="1"/>
</dbReference>
<evidence type="ECO:0000256" key="16">
    <source>
        <dbReference type="PIRSR" id="PIRSR606539-3"/>
    </source>
</evidence>
<feature type="binding site" evidence="16">
    <location>
        <position position="427"/>
    </location>
    <ligand>
        <name>Mg(2+)</name>
        <dbReference type="ChEBI" id="CHEBI:18420"/>
    </ligand>
</feature>
<keyword evidence="10 17" id="KW-1278">Translocase</keyword>
<feature type="binding site" evidence="15">
    <location>
        <position position="620"/>
    </location>
    <ligand>
        <name>ATP</name>
        <dbReference type="ChEBI" id="CHEBI:30616"/>
    </ligand>
</feature>
<keyword evidence="5 16" id="KW-0479">Metal-binding</keyword>
<keyword evidence="4 17" id="KW-0812">Transmembrane</keyword>
<feature type="binding site" evidence="15">
    <location>
        <position position="758"/>
    </location>
    <ligand>
        <name>ATP</name>
        <dbReference type="ChEBI" id="CHEBI:30616"/>
    </ligand>
</feature>
<dbReference type="FunFam" id="2.70.150.10:FF:000023">
    <property type="entry name" value="Phospholipid-transporting ATPase"/>
    <property type="match status" value="1"/>
</dbReference>
<comment type="caution">
    <text evidence="17">Lacks conserved residue(s) required for the propagation of feature annotation.</text>
</comment>
<keyword evidence="9" id="KW-0832">Ubl conjugation</keyword>
<evidence type="ECO:0007829" key="25">
    <source>
        <dbReference type="ProteomicsDB" id="A0A1I9LT86"/>
    </source>
</evidence>
<keyword evidence="11 17" id="KW-1133">Transmembrane helix</keyword>
<evidence type="ECO:0000256" key="4">
    <source>
        <dbReference type="ARBA" id="ARBA00022692"/>
    </source>
</evidence>
<evidence type="ECO:0000313" key="22">
    <source>
        <dbReference type="Proteomes" id="UP000006548"/>
    </source>
</evidence>
<dbReference type="SUPFAM" id="SSF81660">
    <property type="entry name" value="Metal cation-transporting ATPase, ATP-binding domain N"/>
    <property type="match status" value="1"/>
</dbReference>
<evidence type="ECO:0000259" key="18">
    <source>
        <dbReference type="Pfam" id="PF16209"/>
    </source>
</evidence>
<keyword evidence="22" id="KW-1185">Reference proteome</keyword>
<evidence type="ECO:0000256" key="8">
    <source>
        <dbReference type="ARBA" id="ARBA00022842"/>
    </source>
</evidence>
<feature type="binding site" evidence="15">
    <location>
        <position position="866"/>
    </location>
    <ligand>
        <name>ATP</name>
        <dbReference type="ChEBI" id="CHEBI:30616"/>
    </ligand>
</feature>
<comment type="cofactor">
    <cofactor evidence="16">
        <name>Mg(2+)</name>
        <dbReference type="ChEBI" id="CHEBI:18420"/>
    </cofactor>
</comment>
<evidence type="ECO:0000313" key="20">
    <source>
        <dbReference type="Araport" id="AT3G13900"/>
    </source>
</evidence>
<dbReference type="SFLD" id="SFLDS00003">
    <property type="entry name" value="Haloacid_Dehalogenase"/>
    <property type="match status" value="1"/>
</dbReference>
<evidence type="ECO:0000256" key="14">
    <source>
        <dbReference type="PIRSR" id="PIRSR606539-1"/>
    </source>
</evidence>
<evidence type="ECO:0000256" key="7">
    <source>
        <dbReference type="ARBA" id="ARBA00022840"/>
    </source>
</evidence>
<sequence>MGRRRIRSRIRKSHFYTFKCLRPKTLEDQGPHIINGPGYTRIVHCNQPHLHLAKVLRYTSNYVSTTRYNLITFLPKCLYEQFHRVANFYFLVAAILSVFPLSPFNKWSMIAPLIFVVGLSMGKEALEDWRRFMQDVKVNSRKATVHRGDGDFGRRKWKKLRVGDVVKVEKDQFFPADLLLLSSSYEDGICYVETMNLDGETNLKVKRCLDVTLPLERDDTFQSFSGTIKCEDPNPNLYTFVGNLEYDGQVYPLDPSQILLRDSKLRNTSYVYGVVVFTGHDTKVMQNSTKSPSKRSRIEKRMDYIIYTLFALLVLVSFISSLGFAVMTKMHMGDWWYLRPDKPERLTNPRNPFHAWVVHLITAVLLYGYLIPISLYVSIELVKVLQATFINQDLQMYDSESGTPAQARTSNLNEELGQVDTILSDKTGTLTCNQMDFLKCSIAGTSYGVRASEVELAAAKQMAIDLDEEQGEEVTHLPRTRGRMHGYAKMPSKTSSDIELETVITATDEGDQTQSTGIKGFSFEDQRLMGGNWLNEPNSDDILMFLRILAVCHTAIPEVDEDTGKCTYEAESPDEVAFLVAAGEFGFEFTKRTQSSVFISERHSGQPVEREYKVLNVLDFTSKRKRMSVIVRDEKGQILLLCKGADSIIFERLSKNGKNYLEATSKHLNGYGEAGLRTLALSYRKLDETEYSIWNSEFHKAKTSVGADRDEMLEKVSDMMEKELILVGATAVEDKLQKGVPQCIDKLAQAGLKIWVLTGDKMETAINIGYACSLLRQGMKQIYIALRNEEGSSQDPEAAARENILMQIINASQMIKLEKDPHAAFALIIDGKTLTYALEDDIKYQFLALAVDCASVICCRVSPKQKALVTRLAKEGTGKTTLAIGDGANDVGMIQEADIGVGISGVEGMQAVMASDFSIAQFRFLERLLVVHGHWCYKRIAQMVNICELYLIFRQAHHLHTEQHTT</sequence>
<evidence type="ECO:0007829" key="24">
    <source>
        <dbReference type="PeptideAtlas" id="A0A1I9LT86"/>
    </source>
</evidence>
<dbReference type="InterPro" id="IPR032631">
    <property type="entry name" value="P-type_ATPase_N"/>
</dbReference>
<protein>
    <recommendedName>
        <fullName evidence="17">Phospholipid-transporting ATPase</fullName>
        <ecNumber evidence="17">7.6.2.1</ecNumber>
    </recommendedName>
</protein>
<feature type="active site" description="4-aspartylphosphate intermediate" evidence="14">
    <location>
        <position position="425"/>
    </location>
</feature>
<feature type="binding site" evidence="15">
    <location>
        <position position="427"/>
    </location>
    <ligand>
        <name>ATP</name>
        <dbReference type="ChEBI" id="CHEBI:30616"/>
    </ligand>
</feature>
<evidence type="ECO:0000256" key="9">
    <source>
        <dbReference type="ARBA" id="ARBA00022843"/>
    </source>
</evidence>
<feature type="binding site" evidence="15">
    <location>
        <position position="426"/>
    </location>
    <ligand>
        <name>ATP</name>
        <dbReference type="ChEBI" id="CHEBI:30616"/>
    </ligand>
</feature>
<dbReference type="InterPro" id="IPR036412">
    <property type="entry name" value="HAD-like_sf"/>
</dbReference>
<feature type="transmembrane region" description="Helical" evidence="17">
    <location>
        <begin position="85"/>
        <end position="101"/>
    </location>
</feature>
<dbReference type="ExpressionAtlas" id="A0A1I9LT86">
    <property type="expression patterns" value="baseline and differential"/>
</dbReference>
<comment type="similarity">
    <text evidence="2 17">Belongs to the cation transport ATPase (P-type) (TC 3.A.3) family. Type IV subfamily.</text>
</comment>
<feature type="domain" description="P-type ATPase N-terminal" evidence="18">
    <location>
        <begin position="43"/>
        <end position="110"/>
    </location>
</feature>
<feature type="domain" description="P-type ATPase C-terminal" evidence="19">
    <location>
        <begin position="912"/>
        <end position="946"/>
    </location>
</feature>
<dbReference type="InterPro" id="IPR044492">
    <property type="entry name" value="P_typ_ATPase_HD_dom"/>
</dbReference>
<keyword evidence="6 15" id="KW-0547">Nucleotide-binding</keyword>
<dbReference type="InterPro" id="IPR001757">
    <property type="entry name" value="P_typ_ATPase"/>
</dbReference>
<feature type="binding site" evidence="15">
    <location>
        <position position="760"/>
    </location>
    <ligand>
        <name>ATP</name>
        <dbReference type="ChEBI" id="CHEBI:30616"/>
    </ligand>
</feature>
<dbReference type="GO" id="GO:0016887">
    <property type="term" value="F:ATP hydrolysis activity"/>
    <property type="evidence" value="ECO:0007669"/>
    <property type="project" value="InterPro"/>
</dbReference>
<dbReference type="Proteomes" id="UP000006548">
    <property type="component" value="Chromosome 3"/>
</dbReference>
<feature type="binding site" evidence="15">
    <location>
        <position position="889"/>
    </location>
    <ligand>
        <name>ATP</name>
        <dbReference type="ChEBI" id="CHEBI:30616"/>
    </ligand>
</feature>
<dbReference type="GO" id="GO:0015914">
    <property type="term" value="P:phospholipid transport"/>
    <property type="evidence" value="ECO:0007669"/>
    <property type="project" value="InterPro"/>
</dbReference>
<comment type="subcellular location">
    <subcellularLocation>
        <location evidence="1 17">Membrane</location>
        <topology evidence="1 17">Multi-pass membrane protein</topology>
    </subcellularLocation>
</comment>
<feature type="binding site" evidence="15">
    <location>
        <position position="425"/>
    </location>
    <ligand>
        <name>ATP</name>
        <dbReference type="ChEBI" id="CHEBI:30616"/>
    </ligand>
</feature>
<reference evidence="21 22" key="1">
    <citation type="journal article" date="2000" name="Nature">
        <title>Sequence and analysis of chromosome 3 of the plant Arabidopsis thaliana.</title>
        <authorList>
            <consortium name="European Union Chromosome 3 Arabidopsis Sequencing Consortium"/>
            <consortium name="Institute for Genomic Research"/>
            <consortium name="Kazusa DNA Research Institute"/>
            <person name="Salanoubat M."/>
            <person name="Lemcke K."/>
            <person name="Rieger M."/>
            <person name="Ansorge W."/>
            <person name="Unseld M."/>
            <person name="Fartmann B."/>
            <person name="Valle G."/>
            <person name="Blocker H."/>
            <person name="Perez-Alonso M."/>
            <person name="Obermaier B."/>
            <person name="Delseny M."/>
            <person name="Boutry M."/>
            <person name="Grivell L.A."/>
            <person name="Mache R."/>
            <person name="Puigdomenech P."/>
            <person name="De Simone V."/>
            <person name="Choisne N."/>
            <person name="Artiguenave F."/>
            <person name="Robert C."/>
            <person name="Brottier P."/>
            <person name="Wincker P."/>
            <person name="Cattolico L."/>
            <person name="Weissenbach J."/>
            <person name="Saurin W."/>
            <person name="Quetier F."/>
            <person name="Schafer M."/>
            <person name="Muller-Auer S."/>
            <person name="Gabel C."/>
            <person name="Fuchs M."/>
            <person name="Benes V."/>
            <person name="Wurmbach E."/>
            <person name="Drzonek H."/>
            <person name="Erfle H."/>
            <person name="Jordan N."/>
            <person name="Bangert S."/>
            <person name="Wiedelmann R."/>
            <person name="Kranz H."/>
            <person name="Voss H."/>
            <person name="Holland R."/>
            <person name="Brandt P."/>
            <person name="Nyakatura G."/>
            <person name="Vezzi A."/>
            <person name="D'Angelo M."/>
            <person name="Pallavicini A."/>
            <person name="Toppo S."/>
            <person name="Simionati B."/>
            <person name="Conrad A."/>
            <person name="Hornischer K."/>
            <person name="Kauer G."/>
            <person name="Lohnert T.H."/>
            <person name="Nordsiek G."/>
            <person name="Reichelt J."/>
            <person name="Scharfe M."/>
            <person name="Schon O."/>
            <person name="Bargues M."/>
            <person name="Terol J."/>
            <person name="Climent J."/>
            <person name="Navarro P."/>
            <person name="Collado C."/>
            <person name="Perez-Perez A."/>
            <person name="Ottenwalder B."/>
            <person name="Duchemin D."/>
            <person name="Cooke R."/>
            <person name="Laudie M."/>
            <person name="Berger-Llauro C."/>
            <person name="Purnelle B."/>
            <person name="Masuy D."/>
            <person name="de Haan M."/>
            <person name="Maarse A.C."/>
            <person name="Alcaraz J.P."/>
            <person name="Cottet A."/>
            <person name="Casacuberta E."/>
            <person name="Monfort A."/>
            <person name="Argiriou A."/>
            <person name="flores M."/>
            <person name="Liguori R."/>
            <person name="Vitale D."/>
            <person name="Mannhaupt G."/>
            <person name="Haase D."/>
            <person name="Schoof H."/>
            <person name="Rudd S."/>
            <person name="Zaccaria P."/>
            <person name="Mewes H.W."/>
            <person name="Mayer K.F."/>
            <person name="Kaul S."/>
            <person name="Town C.D."/>
            <person name="Koo H.L."/>
            <person name="Tallon L.J."/>
            <person name="Jenkins J."/>
            <person name="Rooney T."/>
            <person name="Rizzo M."/>
            <person name="Walts A."/>
            <person name="Utterback T."/>
            <person name="Fujii C.Y."/>
            <person name="Shea T.P."/>
            <person name="Creasy T.H."/>
            <person name="Haas B."/>
            <person name="Maiti R."/>
            <person name="Wu D."/>
            <person name="Peterson J."/>
            <person name="Van Aken S."/>
            <person name="Pai G."/>
            <person name="Militscher J."/>
            <person name="Sellers P."/>
            <person name="Gill J.E."/>
            <person name="Feldblyum T.V."/>
            <person name="Preuss D."/>
            <person name="Lin X."/>
            <person name="Nierman W.C."/>
            <person name="Salzberg S.L."/>
            <person name="White O."/>
            <person name="Venter J.C."/>
            <person name="Fraser C.M."/>
            <person name="Kaneko T."/>
            <person name="Nakamura Y."/>
            <person name="Sato S."/>
            <person name="Kato T."/>
            <person name="Asamizu E."/>
            <person name="Sasamoto S."/>
            <person name="Kimura T."/>
            <person name="Idesawa K."/>
            <person name="Kawashima K."/>
            <person name="Kishida Y."/>
            <person name="Kiyokawa C."/>
            <person name="Kohara M."/>
            <person name="Matsumoto M."/>
            <person name="Matsuno A."/>
            <person name="Muraki A."/>
            <person name="Nakayama S."/>
            <person name="Nakazaki N."/>
            <person name="Shinpo S."/>
            <person name="Takeuchi C."/>
            <person name="Wada T."/>
            <person name="Watanabe A."/>
            <person name="Yamada M."/>
            <person name="Yasuda M."/>
            <person name="Tabata S."/>
        </authorList>
    </citation>
    <scope>NUCLEOTIDE SEQUENCE [LARGE SCALE GENOMIC DNA]</scope>
    <source>
        <strain evidence="22">cv. Columbia</strain>
    </source>
</reference>
<dbReference type="InterPro" id="IPR032630">
    <property type="entry name" value="P_typ_ATPase_c"/>
</dbReference>
<dbReference type="InterPro" id="IPR008250">
    <property type="entry name" value="ATPase_P-typ_transduc_dom_A_sf"/>
</dbReference>
<dbReference type="InterPro" id="IPR006539">
    <property type="entry name" value="P-type_ATPase_IV"/>
</dbReference>
<evidence type="ECO:0000259" key="19">
    <source>
        <dbReference type="Pfam" id="PF16212"/>
    </source>
</evidence>
<evidence type="ECO:0000256" key="10">
    <source>
        <dbReference type="ARBA" id="ARBA00022967"/>
    </source>
</evidence>
<feature type="binding site" evidence="15">
    <location>
        <position position="759"/>
    </location>
    <ligand>
        <name>ATP</name>
        <dbReference type="ChEBI" id="CHEBI:30616"/>
    </ligand>
</feature>
<feature type="binding site" evidence="15">
    <location>
        <position position="860"/>
    </location>
    <ligand>
        <name>ATP</name>
        <dbReference type="ChEBI" id="CHEBI:30616"/>
    </ligand>
</feature>
<feature type="binding site" evidence="16">
    <location>
        <position position="890"/>
    </location>
    <ligand>
        <name>Mg(2+)</name>
        <dbReference type="ChEBI" id="CHEBI:18420"/>
    </ligand>
</feature>
<proteinExistence type="evidence at protein level"/>
<dbReference type="GO" id="GO:0016020">
    <property type="term" value="C:membrane"/>
    <property type="evidence" value="ECO:0007669"/>
    <property type="project" value="UniProtKB-SubCell"/>
</dbReference>
<dbReference type="SFLD" id="SFLDF00027">
    <property type="entry name" value="p-type_atpase"/>
    <property type="match status" value="1"/>
</dbReference>
<keyword evidence="24 25" id="KW-1267">Proteomics identification</keyword>
<feature type="transmembrane region" description="Helical" evidence="17">
    <location>
        <begin position="353"/>
        <end position="377"/>
    </location>
</feature>
<dbReference type="Araport" id="AT3G13900"/>
<dbReference type="SFLD" id="SFLDG00002">
    <property type="entry name" value="C1.7:_P-type_atpase_like"/>
    <property type="match status" value="1"/>
</dbReference>
<dbReference type="SUPFAM" id="SSF81653">
    <property type="entry name" value="Calcium ATPase, transduction domain A"/>
    <property type="match status" value="1"/>
</dbReference>
<dbReference type="Gene3D" id="2.70.150.10">
    <property type="entry name" value="Calcium-transporting ATPase, cytoplasmic transduction domain A"/>
    <property type="match status" value="1"/>
</dbReference>
<dbReference type="InterPro" id="IPR018303">
    <property type="entry name" value="ATPase_P-typ_P_site"/>
</dbReference>
<dbReference type="InterPro" id="IPR023298">
    <property type="entry name" value="ATPase_P-typ_TM_dom_sf"/>
</dbReference>
<evidence type="ECO:0000313" key="23">
    <source>
        <dbReference type="TAIR" id="AT3G13900"/>
    </source>
</evidence>
<reference evidence="22" key="2">
    <citation type="journal article" date="2017" name="Plant J.">
        <title>Araport11: a complete reannotation of the Arabidopsis thaliana reference genome.</title>
        <authorList>
            <person name="Cheng C.Y."/>
            <person name="Krishnakumar V."/>
            <person name="Chan A.P."/>
            <person name="Thibaud-Nissen F."/>
            <person name="Schobel S."/>
            <person name="Town C.D."/>
        </authorList>
    </citation>
    <scope>GENOME REANNOTATION</scope>
    <source>
        <strain evidence="22">cv. Columbia</strain>
    </source>
</reference>
<dbReference type="FunFam" id="3.40.50.1000:FF:000014">
    <property type="entry name" value="Phospholipid-transporting ATPase"/>
    <property type="match status" value="1"/>
</dbReference>
<evidence type="ECO:0000256" key="13">
    <source>
        <dbReference type="ARBA" id="ARBA00034036"/>
    </source>
</evidence>
<comment type="catalytic activity">
    <reaction evidence="13 17">
        <text>ATP + H2O + phospholipidSide 1 = ADP + phosphate + phospholipidSide 2.</text>
        <dbReference type="EC" id="7.6.2.1"/>
    </reaction>
</comment>
<evidence type="ECO:0000256" key="3">
    <source>
        <dbReference type="ARBA" id="ARBA00022499"/>
    </source>
</evidence>
<evidence type="ECO:0000256" key="5">
    <source>
        <dbReference type="ARBA" id="ARBA00022723"/>
    </source>
</evidence>
<dbReference type="Pfam" id="PF16212">
    <property type="entry name" value="PhoLip_ATPase_C"/>
    <property type="match status" value="1"/>
</dbReference>
<evidence type="ECO:0000256" key="17">
    <source>
        <dbReference type="RuleBase" id="RU362033"/>
    </source>
</evidence>
<dbReference type="FunFam" id="3.40.1110.10:FF:000050">
    <property type="entry name" value="Phospholipid-transporting ATPase"/>
    <property type="match status" value="1"/>
</dbReference>
<name>A0A1I9LT86_ARATH</name>
<evidence type="ECO:0000256" key="11">
    <source>
        <dbReference type="ARBA" id="ARBA00022989"/>
    </source>
</evidence>
<feature type="transmembrane region" description="Helical" evidence="17">
    <location>
        <begin position="304"/>
        <end position="327"/>
    </location>
</feature>
<dbReference type="Gene3D" id="3.40.1110.10">
    <property type="entry name" value="Calcium-transporting ATPase, cytoplasmic domain N"/>
    <property type="match status" value="2"/>
</dbReference>
<dbReference type="RefSeq" id="NP_001327739.1">
    <property type="nucleotide sequence ID" value="NM_001338089.1"/>
</dbReference>
<evidence type="ECO:0000256" key="2">
    <source>
        <dbReference type="ARBA" id="ARBA00008109"/>
    </source>
</evidence>
<evidence type="ECO:0000256" key="12">
    <source>
        <dbReference type="ARBA" id="ARBA00023136"/>
    </source>
</evidence>
<accession>A0A1I9LT86</accession>
<dbReference type="PANTHER" id="PTHR24092">
    <property type="entry name" value="PROBABLE PHOSPHOLIPID-TRANSPORTING ATPASE"/>
    <property type="match status" value="1"/>
</dbReference>
<dbReference type="SUPFAM" id="SSF81665">
    <property type="entry name" value="Calcium ATPase, transmembrane domain M"/>
    <property type="match status" value="1"/>
</dbReference>
<dbReference type="AlphaFoldDB" id="A0A1I9LT86"/>
<dbReference type="TAIR" id="AT3G13900">
    <property type="gene designation" value="ALA7"/>
</dbReference>
<dbReference type="PANTHER" id="PTHR24092:SF173">
    <property type="entry name" value="PHOSPHOLIPID-TRANSPORTING ATPASE 7-RELATED"/>
    <property type="match status" value="1"/>
</dbReference>
<evidence type="ECO:0000256" key="6">
    <source>
        <dbReference type="ARBA" id="ARBA00022741"/>
    </source>
</evidence>
<feature type="binding site" evidence="15">
    <location>
        <position position="890"/>
    </location>
    <ligand>
        <name>ATP</name>
        <dbReference type="ChEBI" id="CHEBI:30616"/>
    </ligand>
</feature>
<dbReference type="InterPro" id="IPR023214">
    <property type="entry name" value="HAD_sf"/>
</dbReference>
<feature type="binding site" evidence="15">
    <location>
        <position position="643"/>
    </location>
    <ligand>
        <name>ATP</name>
        <dbReference type="ChEBI" id="CHEBI:30616"/>
    </ligand>
</feature>
<dbReference type="Pfam" id="PF16209">
    <property type="entry name" value="PhoLip_ATPase_N"/>
    <property type="match status" value="1"/>
</dbReference>
<dbReference type="EC" id="7.6.2.1" evidence="17"/>
<dbReference type="SUPFAM" id="SSF56784">
    <property type="entry name" value="HAD-like"/>
    <property type="match status" value="1"/>
</dbReference>
<keyword evidence="3" id="KW-1017">Isopeptide bond</keyword>
<dbReference type="SMR" id="A0A1I9LT86"/>
<dbReference type="NCBIfam" id="TIGR01494">
    <property type="entry name" value="ATPase_P-type"/>
    <property type="match status" value="2"/>
</dbReference>
<dbReference type="OrthoDB" id="377733at2759"/>
<dbReference type="PRINTS" id="PR00119">
    <property type="entry name" value="CATATPASE"/>
</dbReference>
<keyword evidence="12 17" id="KW-0472">Membrane</keyword>
<dbReference type="PROSITE" id="PS00154">
    <property type="entry name" value="ATPASE_E1_E2"/>
    <property type="match status" value="1"/>
</dbReference>
<keyword evidence="8 16" id="KW-0460">Magnesium</keyword>
<dbReference type="NCBIfam" id="TIGR01652">
    <property type="entry name" value="ATPase-Plipid"/>
    <property type="match status" value="1"/>
</dbReference>
<gene>
    <name evidence="23" type="primary">ALA7</name>
    <name evidence="20 21" type="ordered locus">At3g13900</name>
</gene>
<keyword evidence="7 15" id="KW-0067">ATP-binding</keyword>
<dbReference type="GeneID" id="820603"/>
<dbReference type="GO" id="GO:0140326">
    <property type="term" value="F:ATPase-coupled intramembrane lipid transporter activity"/>
    <property type="evidence" value="ECO:0007669"/>
    <property type="project" value="UniProtKB-EC"/>
</dbReference>
<dbReference type="GO" id="GO:0005524">
    <property type="term" value="F:ATP binding"/>
    <property type="evidence" value="ECO:0007669"/>
    <property type="project" value="UniProtKB-UniRule"/>
</dbReference>
<evidence type="ECO:0000256" key="1">
    <source>
        <dbReference type="ARBA" id="ARBA00004141"/>
    </source>
</evidence>
<evidence type="ECO:0000256" key="15">
    <source>
        <dbReference type="PIRSR" id="PIRSR606539-2"/>
    </source>
</evidence>
<dbReference type="Gene3D" id="3.40.50.1000">
    <property type="entry name" value="HAD superfamily/HAD-like"/>
    <property type="match status" value="2"/>
</dbReference>
<organism evidence="21 22">
    <name type="scientific">Arabidopsis thaliana</name>
    <name type="common">Mouse-ear cress</name>
    <dbReference type="NCBI Taxonomy" id="3702"/>
    <lineage>
        <taxon>Eukaryota</taxon>
        <taxon>Viridiplantae</taxon>
        <taxon>Streptophyta</taxon>
        <taxon>Embryophyta</taxon>
        <taxon>Tracheophyta</taxon>
        <taxon>Spermatophyta</taxon>
        <taxon>Magnoliopsida</taxon>
        <taxon>eudicotyledons</taxon>
        <taxon>Gunneridae</taxon>
        <taxon>Pentapetalae</taxon>
        <taxon>rosids</taxon>
        <taxon>malvids</taxon>
        <taxon>Brassicales</taxon>
        <taxon>Brassicaceae</taxon>
        <taxon>Camelineae</taxon>
        <taxon>Arabidopsis</taxon>
    </lineage>
</organism>